<sequence>MPATSLFGSLAAAIFTGDSWKLAVPRGALHDLEFLAVHRFVERGGRAVSGYIPAQAHRHRCIRGDGHAKVSAVCEVDDIVASGCGRRVGTDPSGRPA</sequence>
<dbReference type="VEuPathDB" id="FungiDB:CIHG_06064"/>
<accession>A0A0J8RSX8</accession>
<dbReference type="Proteomes" id="UP000054563">
    <property type="component" value="Unassembled WGS sequence"/>
</dbReference>
<gene>
    <name evidence="1" type="ORF">CIHG_06064</name>
</gene>
<dbReference type="STRING" id="396776.A0A0J8RSX8"/>
<evidence type="ECO:0000313" key="1">
    <source>
        <dbReference type="EMBL" id="KMU87671.1"/>
    </source>
</evidence>
<proteinExistence type="predicted"/>
<dbReference type="EMBL" id="DS016999">
    <property type="protein sequence ID" value="KMU87671.1"/>
    <property type="molecule type" value="Genomic_DNA"/>
</dbReference>
<reference evidence="2" key="1">
    <citation type="journal article" date="2010" name="Genome Res.">
        <title>Population genomic sequencing of Coccidioides fungi reveals recent hybridization and transposon control.</title>
        <authorList>
            <person name="Neafsey D.E."/>
            <person name="Barker B.M."/>
            <person name="Sharpton T.J."/>
            <person name="Stajich J.E."/>
            <person name="Park D.J."/>
            <person name="Whiston E."/>
            <person name="Hung C.-Y."/>
            <person name="McMahan C."/>
            <person name="White J."/>
            <person name="Sykes S."/>
            <person name="Heiman D."/>
            <person name="Young S."/>
            <person name="Zeng Q."/>
            <person name="Abouelleil A."/>
            <person name="Aftuck L."/>
            <person name="Bessette D."/>
            <person name="Brown A."/>
            <person name="FitzGerald M."/>
            <person name="Lui A."/>
            <person name="Macdonald J.P."/>
            <person name="Priest M."/>
            <person name="Orbach M.J."/>
            <person name="Galgiani J.N."/>
            <person name="Kirkland T.N."/>
            <person name="Cole G.T."/>
            <person name="Birren B.W."/>
            <person name="Henn M.R."/>
            <person name="Taylor J.W."/>
            <person name="Rounsley S.D."/>
        </authorList>
    </citation>
    <scope>NUCLEOTIDE SEQUENCE [LARGE SCALE GENOMIC DNA]</scope>
    <source>
        <strain evidence="2">H538.4</strain>
    </source>
</reference>
<evidence type="ECO:0000313" key="2">
    <source>
        <dbReference type="Proteomes" id="UP000054563"/>
    </source>
</evidence>
<protein>
    <submittedName>
        <fullName evidence="1">Uncharacterized protein</fullName>
    </submittedName>
</protein>
<dbReference type="AlphaFoldDB" id="A0A0J8RSX8"/>
<dbReference type="OrthoDB" id="408493at2759"/>
<name>A0A0J8RSX8_COCIT</name>
<organism evidence="1 2">
    <name type="scientific">Coccidioides immitis H538.4</name>
    <dbReference type="NCBI Taxonomy" id="396776"/>
    <lineage>
        <taxon>Eukaryota</taxon>
        <taxon>Fungi</taxon>
        <taxon>Dikarya</taxon>
        <taxon>Ascomycota</taxon>
        <taxon>Pezizomycotina</taxon>
        <taxon>Eurotiomycetes</taxon>
        <taxon>Eurotiomycetidae</taxon>
        <taxon>Onygenales</taxon>
        <taxon>Onygenaceae</taxon>
        <taxon>Coccidioides</taxon>
    </lineage>
</organism>